<dbReference type="Pfam" id="PF01177">
    <property type="entry name" value="Asp_Glu_race"/>
    <property type="match status" value="1"/>
</dbReference>
<dbReference type="Proteomes" id="UP000176867">
    <property type="component" value="Unassembled WGS sequence"/>
</dbReference>
<dbReference type="EMBL" id="MFMU01000021">
    <property type="protein sequence ID" value="OGG92714.1"/>
    <property type="molecule type" value="Genomic_DNA"/>
</dbReference>
<proteinExistence type="predicted"/>
<dbReference type="InterPro" id="IPR015942">
    <property type="entry name" value="Asp/Glu/hydantoin_racemase"/>
</dbReference>
<dbReference type="Gene3D" id="3.40.50.1860">
    <property type="match status" value="1"/>
</dbReference>
<dbReference type="InterPro" id="IPR001920">
    <property type="entry name" value="Asp/Glu_race"/>
</dbReference>
<sequence length="126" mass="14568">MYYENSWYYRRCWSKYNCGVLTASTRKNNLYGKALAGASIAYEIPTEPQQEYVSKIIHGLVMGRQEDNNKAILENIIDSFADRGIEHIILACTDLQLLRPEHKTIKIYDTMKILKDSTIKQMLSNS</sequence>
<dbReference type="SUPFAM" id="SSF53681">
    <property type="entry name" value="Aspartate/glutamate racemase"/>
    <property type="match status" value="1"/>
</dbReference>
<protein>
    <recommendedName>
        <fullName evidence="3">Aspartate racemase</fullName>
    </recommendedName>
</protein>
<evidence type="ECO:0008006" key="3">
    <source>
        <dbReference type="Google" id="ProtNLM"/>
    </source>
</evidence>
<dbReference type="STRING" id="1798533.A2609_01265"/>
<reference evidence="1 2" key="1">
    <citation type="journal article" date="2016" name="Nat. Commun.">
        <title>Thousands of microbial genomes shed light on interconnected biogeochemical processes in an aquifer system.</title>
        <authorList>
            <person name="Anantharaman K."/>
            <person name="Brown C.T."/>
            <person name="Hug L.A."/>
            <person name="Sharon I."/>
            <person name="Castelle C.J."/>
            <person name="Probst A.J."/>
            <person name="Thomas B.C."/>
            <person name="Singh A."/>
            <person name="Wilkins M.J."/>
            <person name="Karaoz U."/>
            <person name="Brodie E.L."/>
            <person name="Williams K.H."/>
            <person name="Hubbard S.S."/>
            <person name="Banfield J.F."/>
        </authorList>
    </citation>
    <scope>NUCLEOTIDE SEQUENCE [LARGE SCALE GENOMIC DNA]</scope>
</reference>
<dbReference type="AlphaFoldDB" id="A0A1F6G3M2"/>
<accession>A0A1F6G3M2</accession>
<comment type="caution">
    <text evidence="1">The sequence shown here is derived from an EMBL/GenBank/DDBJ whole genome shotgun (WGS) entry which is preliminary data.</text>
</comment>
<dbReference type="GO" id="GO:0047661">
    <property type="term" value="F:amino-acid racemase activity"/>
    <property type="evidence" value="ECO:0007669"/>
    <property type="project" value="InterPro"/>
</dbReference>
<evidence type="ECO:0000313" key="1">
    <source>
        <dbReference type="EMBL" id="OGG92714.1"/>
    </source>
</evidence>
<evidence type="ECO:0000313" key="2">
    <source>
        <dbReference type="Proteomes" id="UP000176867"/>
    </source>
</evidence>
<organism evidence="1 2">
    <name type="scientific">Candidatus Kaiserbacteria bacterium RIFOXYD1_FULL_47_14</name>
    <dbReference type="NCBI Taxonomy" id="1798533"/>
    <lineage>
        <taxon>Bacteria</taxon>
        <taxon>Candidatus Kaiseribacteriota</taxon>
    </lineage>
</organism>
<name>A0A1F6G3M2_9BACT</name>
<gene>
    <name evidence="1" type="ORF">A2609_01265</name>
</gene>